<feature type="region of interest" description="Disordered" evidence="1">
    <location>
        <begin position="1"/>
        <end position="23"/>
    </location>
</feature>
<comment type="caution">
    <text evidence="2">The sequence shown here is derived from an EMBL/GenBank/DDBJ whole genome shotgun (WGS) entry which is preliminary data.</text>
</comment>
<feature type="region of interest" description="Disordered" evidence="1">
    <location>
        <begin position="93"/>
        <end position="120"/>
    </location>
</feature>
<accession>A0A8K0E0B0</accession>
<proteinExistence type="predicted"/>
<evidence type="ECO:0000313" key="2">
    <source>
        <dbReference type="EMBL" id="KAF3438443.1"/>
    </source>
</evidence>
<keyword evidence="3" id="KW-1185">Reference proteome</keyword>
<sequence>MKMARAVGSRRATEDAGRKELARRREVAGGSVGIWRMPVGKVLGPVGRCWRPEEDREVVGRPKVARGLREDGAGGLGRRKLLESRGSRWKPRRKWADEVVGGAGKSLEGGRKMDGREGSC</sequence>
<dbReference type="EMBL" id="VOIH02000009">
    <property type="protein sequence ID" value="KAF3438443.1"/>
    <property type="molecule type" value="Genomic_DNA"/>
</dbReference>
<evidence type="ECO:0000313" key="3">
    <source>
        <dbReference type="Proteomes" id="UP000796880"/>
    </source>
</evidence>
<protein>
    <submittedName>
        <fullName evidence="2">Uncharacterized protein</fullName>
    </submittedName>
</protein>
<feature type="compositionally biased region" description="Basic and acidic residues" evidence="1">
    <location>
        <begin position="11"/>
        <end position="23"/>
    </location>
</feature>
<evidence type="ECO:0000256" key="1">
    <source>
        <dbReference type="SAM" id="MobiDB-lite"/>
    </source>
</evidence>
<feature type="compositionally biased region" description="Basic and acidic residues" evidence="1">
    <location>
        <begin position="108"/>
        <end position="120"/>
    </location>
</feature>
<reference evidence="2" key="1">
    <citation type="submission" date="2020-03" db="EMBL/GenBank/DDBJ databases">
        <title>A high-quality chromosome-level genome assembly of a woody plant with both climbing and erect habits, Rhamnella rubrinervis.</title>
        <authorList>
            <person name="Lu Z."/>
            <person name="Yang Y."/>
            <person name="Zhu X."/>
            <person name="Sun Y."/>
        </authorList>
    </citation>
    <scope>NUCLEOTIDE SEQUENCE</scope>
    <source>
        <strain evidence="2">BYM</strain>
        <tissue evidence="2">Leaf</tissue>
    </source>
</reference>
<gene>
    <name evidence="2" type="ORF">FNV43_RR21205</name>
</gene>
<name>A0A8K0E0B0_9ROSA</name>
<organism evidence="2 3">
    <name type="scientific">Rhamnella rubrinervis</name>
    <dbReference type="NCBI Taxonomy" id="2594499"/>
    <lineage>
        <taxon>Eukaryota</taxon>
        <taxon>Viridiplantae</taxon>
        <taxon>Streptophyta</taxon>
        <taxon>Embryophyta</taxon>
        <taxon>Tracheophyta</taxon>
        <taxon>Spermatophyta</taxon>
        <taxon>Magnoliopsida</taxon>
        <taxon>eudicotyledons</taxon>
        <taxon>Gunneridae</taxon>
        <taxon>Pentapetalae</taxon>
        <taxon>rosids</taxon>
        <taxon>fabids</taxon>
        <taxon>Rosales</taxon>
        <taxon>Rhamnaceae</taxon>
        <taxon>rhamnoid group</taxon>
        <taxon>Rhamneae</taxon>
        <taxon>Rhamnella</taxon>
    </lineage>
</organism>
<dbReference type="Proteomes" id="UP000796880">
    <property type="component" value="Unassembled WGS sequence"/>
</dbReference>
<dbReference type="AlphaFoldDB" id="A0A8K0E0B0"/>